<dbReference type="PANTHER" id="PTHR37828">
    <property type="entry name" value="GSR2449 PROTEIN"/>
    <property type="match status" value="1"/>
</dbReference>
<evidence type="ECO:0000313" key="4">
    <source>
        <dbReference type="Proteomes" id="UP000233766"/>
    </source>
</evidence>
<dbReference type="Proteomes" id="UP000233766">
    <property type="component" value="Unassembled WGS sequence"/>
</dbReference>
<dbReference type="PANTHER" id="PTHR37828:SF1">
    <property type="entry name" value="YCII-RELATED DOMAIN-CONTAINING PROTEIN"/>
    <property type="match status" value="1"/>
</dbReference>
<dbReference type="Gene3D" id="3.30.70.1060">
    <property type="entry name" value="Dimeric alpha+beta barrel"/>
    <property type="match status" value="1"/>
</dbReference>
<dbReference type="InterPro" id="IPR011008">
    <property type="entry name" value="Dimeric_a/b-barrel"/>
</dbReference>
<dbReference type="Pfam" id="PF03795">
    <property type="entry name" value="YCII"/>
    <property type="match status" value="1"/>
</dbReference>
<evidence type="ECO:0000256" key="1">
    <source>
        <dbReference type="ARBA" id="ARBA00007689"/>
    </source>
</evidence>
<protein>
    <submittedName>
        <fullName evidence="3">Uncharacterized protein YciI</fullName>
    </submittedName>
</protein>
<gene>
    <name evidence="3" type="ORF">ATK86_5791</name>
</gene>
<accession>A0A2N3VI72</accession>
<organism evidence="3 4">
    <name type="scientific">Nocardia fluminea</name>
    <dbReference type="NCBI Taxonomy" id="134984"/>
    <lineage>
        <taxon>Bacteria</taxon>
        <taxon>Bacillati</taxon>
        <taxon>Actinomycetota</taxon>
        <taxon>Actinomycetes</taxon>
        <taxon>Mycobacteriales</taxon>
        <taxon>Nocardiaceae</taxon>
        <taxon>Nocardia</taxon>
    </lineage>
</organism>
<comment type="caution">
    <text evidence="3">The sequence shown here is derived from an EMBL/GenBank/DDBJ whole genome shotgun (WGS) entry which is preliminary data.</text>
</comment>
<reference evidence="3 4" key="1">
    <citation type="submission" date="2017-12" db="EMBL/GenBank/DDBJ databases">
        <title>Sequencing the genomes of 1000 Actinobacteria strains.</title>
        <authorList>
            <person name="Klenk H.-P."/>
        </authorList>
    </citation>
    <scope>NUCLEOTIDE SEQUENCE [LARGE SCALE GENOMIC DNA]</scope>
    <source>
        <strain evidence="3 4">DSM 44489</strain>
    </source>
</reference>
<evidence type="ECO:0000313" key="3">
    <source>
        <dbReference type="EMBL" id="PKV81328.1"/>
    </source>
</evidence>
<dbReference type="SUPFAM" id="SSF54909">
    <property type="entry name" value="Dimeric alpha+beta barrel"/>
    <property type="match status" value="1"/>
</dbReference>
<dbReference type="EMBL" id="PJMW01000002">
    <property type="protein sequence ID" value="PKV81328.1"/>
    <property type="molecule type" value="Genomic_DNA"/>
</dbReference>
<sequence>MARKYLVMAERTPKFDDSVIEPHRTFLRELLAQGQLQESGGFTDGTGGAYVVLAENLTAATAIVHSDPLHTTGASDLTIHEWDITVSA</sequence>
<dbReference type="InterPro" id="IPR005545">
    <property type="entry name" value="YCII"/>
</dbReference>
<dbReference type="AlphaFoldDB" id="A0A2N3VI72"/>
<proteinExistence type="inferred from homology"/>
<name>A0A2N3VI72_9NOCA</name>
<dbReference type="RefSeq" id="WP_245914792.1">
    <property type="nucleotide sequence ID" value="NZ_PJMW01000002.1"/>
</dbReference>
<comment type="similarity">
    <text evidence="1">Belongs to the YciI family.</text>
</comment>
<keyword evidence="4" id="KW-1185">Reference proteome</keyword>
<evidence type="ECO:0000259" key="2">
    <source>
        <dbReference type="Pfam" id="PF03795"/>
    </source>
</evidence>
<feature type="domain" description="YCII-related" evidence="2">
    <location>
        <begin position="5"/>
        <end position="82"/>
    </location>
</feature>